<keyword evidence="4 7" id="KW-0413">Isomerase</keyword>
<keyword evidence="10" id="KW-1185">Reference proteome</keyword>
<dbReference type="GO" id="GO:0120159">
    <property type="term" value="F:rRNA pseudouridine synthase activity"/>
    <property type="evidence" value="ECO:0007669"/>
    <property type="project" value="UniProtKB-ARBA"/>
</dbReference>
<evidence type="ECO:0000256" key="5">
    <source>
        <dbReference type="PIRSR" id="PIRSR606225-1"/>
    </source>
</evidence>
<evidence type="ECO:0000313" key="9">
    <source>
        <dbReference type="EMBL" id="EHI56031.1"/>
    </source>
</evidence>
<keyword evidence="3 6" id="KW-0694">RNA-binding</keyword>
<feature type="active site" evidence="5">
    <location>
        <position position="137"/>
    </location>
</feature>
<dbReference type="Gene3D" id="3.10.290.10">
    <property type="entry name" value="RNA-binding S4 domain"/>
    <property type="match status" value="1"/>
</dbReference>
<feature type="domain" description="RNA-binding S4" evidence="8">
    <location>
        <begin position="13"/>
        <end position="77"/>
    </location>
</feature>
<dbReference type="InterPro" id="IPR006224">
    <property type="entry name" value="PsdUridine_synth_RluA-like_CS"/>
</dbReference>
<dbReference type="STRING" id="679200.HMPREF9333_00813"/>
<gene>
    <name evidence="9" type="ORF">HMPREF9333_00813</name>
</gene>
<dbReference type="EC" id="5.4.99.-" evidence="7"/>
<comment type="catalytic activity">
    <reaction evidence="1 7">
        <text>a uridine in RNA = a pseudouridine in RNA</text>
        <dbReference type="Rhea" id="RHEA:48348"/>
        <dbReference type="Rhea" id="RHEA-COMP:12068"/>
        <dbReference type="Rhea" id="RHEA-COMP:12069"/>
        <dbReference type="ChEBI" id="CHEBI:65314"/>
        <dbReference type="ChEBI" id="CHEBI:65315"/>
    </reaction>
</comment>
<evidence type="ECO:0000256" key="3">
    <source>
        <dbReference type="ARBA" id="ARBA00022884"/>
    </source>
</evidence>
<dbReference type="PATRIC" id="fig|679200.3.peg.859"/>
<evidence type="ECO:0000256" key="7">
    <source>
        <dbReference type="RuleBase" id="RU362028"/>
    </source>
</evidence>
<protein>
    <recommendedName>
        <fullName evidence="7">Pseudouridine synthase</fullName>
        <ecNumber evidence="7">5.4.99.-</ecNumber>
    </recommendedName>
</protein>
<dbReference type="PROSITE" id="PS01129">
    <property type="entry name" value="PSI_RLU"/>
    <property type="match status" value="1"/>
</dbReference>
<dbReference type="eggNOG" id="COG0564">
    <property type="taxonomic scope" value="Bacteria"/>
</dbReference>
<organism evidence="9 10">
    <name type="scientific">Johnsonella ignava ATCC 51276</name>
    <dbReference type="NCBI Taxonomy" id="679200"/>
    <lineage>
        <taxon>Bacteria</taxon>
        <taxon>Bacillati</taxon>
        <taxon>Bacillota</taxon>
        <taxon>Clostridia</taxon>
        <taxon>Lachnospirales</taxon>
        <taxon>Lachnospiraceae</taxon>
        <taxon>Johnsonella</taxon>
    </lineage>
</organism>
<dbReference type="CDD" id="cd00165">
    <property type="entry name" value="S4"/>
    <property type="match status" value="1"/>
</dbReference>
<proteinExistence type="inferred from homology"/>
<dbReference type="InterPro" id="IPR002942">
    <property type="entry name" value="S4_RNA-bd"/>
</dbReference>
<evidence type="ECO:0000256" key="6">
    <source>
        <dbReference type="PROSITE-ProRule" id="PRU00182"/>
    </source>
</evidence>
<dbReference type="InterPro" id="IPR020103">
    <property type="entry name" value="PsdUridine_synth_cat_dom_sf"/>
</dbReference>
<reference evidence="9 10" key="1">
    <citation type="submission" date="2011-08" db="EMBL/GenBank/DDBJ databases">
        <title>The Genome Sequence of Johnsonella ignava ATCC 51276.</title>
        <authorList>
            <consortium name="The Broad Institute Genome Sequencing Platform"/>
            <person name="Earl A."/>
            <person name="Ward D."/>
            <person name="Feldgarden M."/>
            <person name="Gevers D."/>
            <person name="Izard J."/>
            <person name="Blanton J.M."/>
            <person name="Baranova O.V."/>
            <person name="Dewhirst F.E."/>
            <person name="Young S.K."/>
            <person name="Zeng Q."/>
            <person name="Gargeya S."/>
            <person name="Fitzgerald M."/>
            <person name="Haas B."/>
            <person name="Abouelleil A."/>
            <person name="Alvarado L."/>
            <person name="Arachchi H.M."/>
            <person name="Berlin A."/>
            <person name="Brown A."/>
            <person name="Chapman S.B."/>
            <person name="Chen Z."/>
            <person name="Dunbar C."/>
            <person name="Freedman E."/>
            <person name="Gearin G."/>
            <person name="Gellesch M."/>
            <person name="Goldberg J."/>
            <person name="Griggs A."/>
            <person name="Gujja S."/>
            <person name="Heiman D."/>
            <person name="Howarth C."/>
            <person name="Larson L."/>
            <person name="Lui A."/>
            <person name="MacDonald P.J.P."/>
            <person name="Montmayeur A."/>
            <person name="Murphy C."/>
            <person name="Neiman D."/>
            <person name="Pearson M."/>
            <person name="Priest M."/>
            <person name="Roberts A."/>
            <person name="Saif S."/>
            <person name="Shea T."/>
            <person name="Shenoy N."/>
            <person name="Sisk P."/>
            <person name="Stolte C."/>
            <person name="Sykes S."/>
            <person name="Wortman J."/>
            <person name="Nusbaum C."/>
            <person name="Birren B."/>
        </authorList>
    </citation>
    <scope>NUCLEOTIDE SEQUENCE [LARGE SCALE GENOMIC DNA]</scope>
    <source>
        <strain evidence="9 10">ATCC 51276</strain>
    </source>
</reference>
<comment type="caution">
    <text evidence="9">The sequence shown here is derived from an EMBL/GenBank/DDBJ whole genome shotgun (WGS) entry which is preliminary data.</text>
</comment>
<evidence type="ECO:0000256" key="4">
    <source>
        <dbReference type="ARBA" id="ARBA00023235"/>
    </source>
</evidence>
<evidence type="ECO:0000313" key="10">
    <source>
        <dbReference type="Proteomes" id="UP000003011"/>
    </source>
</evidence>
<dbReference type="PANTHER" id="PTHR21600">
    <property type="entry name" value="MITOCHONDRIAL RNA PSEUDOURIDINE SYNTHASE"/>
    <property type="match status" value="1"/>
</dbReference>
<dbReference type="InterPro" id="IPR050188">
    <property type="entry name" value="RluA_PseudoU_synthase"/>
</dbReference>
<evidence type="ECO:0000259" key="8">
    <source>
        <dbReference type="SMART" id="SM00363"/>
    </source>
</evidence>
<dbReference type="SUPFAM" id="SSF55120">
    <property type="entry name" value="Pseudouridine synthase"/>
    <property type="match status" value="1"/>
</dbReference>
<evidence type="ECO:0000256" key="1">
    <source>
        <dbReference type="ARBA" id="ARBA00000073"/>
    </source>
</evidence>
<dbReference type="Gene3D" id="3.30.2350.10">
    <property type="entry name" value="Pseudouridine synthase"/>
    <property type="match status" value="1"/>
</dbReference>
<dbReference type="PANTHER" id="PTHR21600:SF44">
    <property type="entry name" value="RIBOSOMAL LARGE SUBUNIT PSEUDOURIDINE SYNTHASE D"/>
    <property type="match status" value="1"/>
</dbReference>
<comment type="function">
    <text evidence="7">Responsible for synthesis of pseudouridine from uracil.</text>
</comment>
<dbReference type="CDD" id="cd02869">
    <property type="entry name" value="PseudoU_synth_RluA_like"/>
    <property type="match status" value="1"/>
</dbReference>
<dbReference type="RefSeq" id="WP_005540036.1">
    <property type="nucleotide sequence ID" value="NZ_JH378830.1"/>
</dbReference>
<evidence type="ECO:0000256" key="2">
    <source>
        <dbReference type="ARBA" id="ARBA00010876"/>
    </source>
</evidence>
<dbReference type="PROSITE" id="PS50889">
    <property type="entry name" value="S4"/>
    <property type="match status" value="1"/>
</dbReference>
<dbReference type="Pfam" id="PF01479">
    <property type="entry name" value="S4"/>
    <property type="match status" value="1"/>
</dbReference>
<dbReference type="SMART" id="SM00363">
    <property type="entry name" value="S4"/>
    <property type="match status" value="1"/>
</dbReference>
<dbReference type="FunFam" id="3.30.2350.10:FF:000006">
    <property type="entry name" value="Pseudouridine synthase"/>
    <property type="match status" value="1"/>
</dbReference>
<accession>G5GGX3</accession>
<dbReference type="SUPFAM" id="SSF55174">
    <property type="entry name" value="Alpha-L RNA-binding motif"/>
    <property type="match status" value="1"/>
</dbReference>
<comment type="similarity">
    <text evidence="2 7">Belongs to the pseudouridine synthase RluA family.</text>
</comment>
<dbReference type="HOGENOM" id="CLU_016902_4_4_9"/>
<dbReference type="AlphaFoldDB" id="G5GGX3"/>
<dbReference type="EMBL" id="ACZL01000014">
    <property type="protein sequence ID" value="EHI56031.1"/>
    <property type="molecule type" value="Genomic_DNA"/>
</dbReference>
<dbReference type="InterPro" id="IPR036986">
    <property type="entry name" value="S4_RNA-bd_sf"/>
</dbReference>
<dbReference type="GO" id="GO:0003723">
    <property type="term" value="F:RNA binding"/>
    <property type="evidence" value="ECO:0007669"/>
    <property type="project" value="UniProtKB-KW"/>
</dbReference>
<name>G5GGX3_9FIRM</name>
<dbReference type="Proteomes" id="UP000003011">
    <property type="component" value="Unassembled WGS sequence"/>
</dbReference>
<dbReference type="OrthoDB" id="9773999at2"/>
<dbReference type="InterPro" id="IPR006225">
    <property type="entry name" value="PsdUridine_synth_RluC/D"/>
</dbReference>
<dbReference type="InterPro" id="IPR006145">
    <property type="entry name" value="PsdUridine_synth_RsuA/RluA"/>
</dbReference>
<dbReference type="GO" id="GO:0000455">
    <property type="term" value="P:enzyme-directed rRNA pseudouridine synthesis"/>
    <property type="evidence" value="ECO:0007669"/>
    <property type="project" value="TreeGrafter"/>
</dbReference>
<sequence length="299" mass="33794">MKHYNIEATLSGERLDSYVNSLGLGFSRSYIQKLIKDGSLLVNALASKSSYKVETGDIITFSVPDEEEIEIIAQDIPLDIYYEDEDMLVVNKPKDMVVHPAAGRYTSTLVNALLYHCGNNLSDMNSILRPGIVHRIDKDTTGLLLICKTNTAYVSISAQLRAHSIKRLYKAIVCGIVNEDEGIIDKPIGRHNIDRKKMAVVDDGKEAITHYRVLKRFKNHTYIECQLKTGRTHQIRVHMASIGHPLLGDTVYGHPVKKLQGQTLHASRIGFKHPSFRQYMEFNAPLPEYFNELIESNKL</sequence>
<dbReference type="Pfam" id="PF00849">
    <property type="entry name" value="PseudoU_synth_2"/>
    <property type="match status" value="1"/>
</dbReference>
<dbReference type="NCBIfam" id="TIGR00005">
    <property type="entry name" value="rluA_subfam"/>
    <property type="match status" value="1"/>
</dbReference>